<dbReference type="EMBL" id="CM009291">
    <property type="protein sequence ID" value="PNT50460.1"/>
    <property type="molecule type" value="Genomic_DNA"/>
</dbReference>
<feature type="transmembrane region" description="Helical" evidence="1">
    <location>
        <begin position="27"/>
        <end position="48"/>
    </location>
</feature>
<evidence type="ECO:0000313" key="3">
    <source>
        <dbReference type="Proteomes" id="UP000006729"/>
    </source>
</evidence>
<dbReference type="InParanoid" id="U5GTB8"/>
<evidence type="ECO:0000313" key="2">
    <source>
        <dbReference type="EMBL" id="PNT50460.1"/>
    </source>
</evidence>
<name>U5GTB8_POPTR</name>
<evidence type="ECO:0000256" key="1">
    <source>
        <dbReference type="SAM" id="Phobius"/>
    </source>
</evidence>
<protein>
    <submittedName>
        <fullName evidence="2">Uncharacterized protein</fullName>
    </submittedName>
</protein>
<reference evidence="2 3" key="1">
    <citation type="journal article" date="2006" name="Science">
        <title>The genome of black cottonwood, Populus trichocarpa (Torr. &amp; Gray).</title>
        <authorList>
            <person name="Tuskan G.A."/>
            <person name="Difazio S."/>
            <person name="Jansson S."/>
            <person name="Bohlmann J."/>
            <person name="Grigoriev I."/>
            <person name="Hellsten U."/>
            <person name="Putnam N."/>
            <person name="Ralph S."/>
            <person name="Rombauts S."/>
            <person name="Salamov A."/>
            <person name="Schein J."/>
            <person name="Sterck L."/>
            <person name="Aerts A."/>
            <person name="Bhalerao R.R."/>
            <person name="Bhalerao R.P."/>
            <person name="Blaudez D."/>
            <person name="Boerjan W."/>
            <person name="Brun A."/>
            <person name="Brunner A."/>
            <person name="Busov V."/>
            <person name="Campbell M."/>
            <person name="Carlson J."/>
            <person name="Chalot M."/>
            <person name="Chapman J."/>
            <person name="Chen G.L."/>
            <person name="Cooper D."/>
            <person name="Coutinho P.M."/>
            <person name="Couturier J."/>
            <person name="Covert S."/>
            <person name="Cronk Q."/>
            <person name="Cunningham R."/>
            <person name="Davis J."/>
            <person name="Degroeve S."/>
            <person name="Dejardin A."/>
            <person name="Depamphilis C."/>
            <person name="Detter J."/>
            <person name="Dirks B."/>
            <person name="Dubchak I."/>
            <person name="Duplessis S."/>
            <person name="Ehlting J."/>
            <person name="Ellis B."/>
            <person name="Gendler K."/>
            <person name="Goodstein D."/>
            <person name="Gribskov M."/>
            <person name="Grimwood J."/>
            <person name="Groover A."/>
            <person name="Gunter L."/>
            <person name="Hamberger B."/>
            <person name="Heinze B."/>
            <person name="Helariutta Y."/>
            <person name="Henrissat B."/>
            <person name="Holligan D."/>
            <person name="Holt R."/>
            <person name="Huang W."/>
            <person name="Islam-Faridi N."/>
            <person name="Jones S."/>
            <person name="Jones-Rhoades M."/>
            <person name="Jorgensen R."/>
            <person name="Joshi C."/>
            <person name="Kangasjarvi J."/>
            <person name="Karlsson J."/>
            <person name="Kelleher C."/>
            <person name="Kirkpatrick R."/>
            <person name="Kirst M."/>
            <person name="Kohler A."/>
            <person name="Kalluri U."/>
            <person name="Larimer F."/>
            <person name="Leebens-Mack J."/>
            <person name="Leple J.C."/>
            <person name="Locascio P."/>
            <person name="Lou Y."/>
            <person name="Lucas S."/>
            <person name="Martin F."/>
            <person name="Montanini B."/>
            <person name="Napoli C."/>
            <person name="Nelson D.R."/>
            <person name="Nelson C."/>
            <person name="Nieminen K."/>
            <person name="Nilsson O."/>
            <person name="Pereda V."/>
            <person name="Peter G."/>
            <person name="Philippe R."/>
            <person name="Pilate G."/>
            <person name="Poliakov A."/>
            <person name="Razumovskaya J."/>
            <person name="Richardson P."/>
            <person name="Rinaldi C."/>
            <person name="Ritland K."/>
            <person name="Rouze P."/>
            <person name="Ryaboy D."/>
            <person name="Schmutz J."/>
            <person name="Schrader J."/>
            <person name="Segerman B."/>
            <person name="Shin H."/>
            <person name="Siddiqui A."/>
            <person name="Sterky F."/>
            <person name="Terry A."/>
            <person name="Tsai C.J."/>
            <person name="Uberbacher E."/>
            <person name="Unneberg P."/>
            <person name="Vahala J."/>
            <person name="Wall K."/>
            <person name="Wessler S."/>
            <person name="Yang G."/>
            <person name="Yin T."/>
            <person name="Douglas C."/>
            <person name="Marra M."/>
            <person name="Sandberg G."/>
            <person name="Van de Peer Y."/>
            <person name="Rokhsar D."/>
        </authorList>
    </citation>
    <scope>NUCLEOTIDE SEQUENCE [LARGE SCALE GENOMIC DNA]</scope>
    <source>
        <strain evidence="3">cv. Nisqually</strain>
    </source>
</reference>
<proteinExistence type="predicted"/>
<keyword evidence="1" id="KW-1133">Transmembrane helix</keyword>
<organism evidence="2 3">
    <name type="scientific">Populus trichocarpa</name>
    <name type="common">Western balsam poplar</name>
    <name type="synonym">Populus balsamifera subsp. trichocarpa</name>
    <dbReference type="NCBI Taxonomy" id="3694"/>
    <lineage>
        <taxon>Eukaryota</taxon>
        <taxon>Viridiplantae</taxon>
        <taxon>Streptophyta</taxon>
        <taxon>Embryophyta</taxon>
        <taxon>Tracheophyta</taxon>
        <taxon>Spermatophyta</taxon>
        <taxon>Magnoliopsida</taxon>
        <taxon>eudicotyledons</taxon>
        <taxon>Gunneridae</taxon>
        <taxon>Pentapetalae</taxon>
        <taxon>rosids</taxon>
        <taxon>fabids</taxon>
        <taxon>Malpighiales</taxon>
        <taxon>Salicaceae</taxon>
        <taxon>Saliceae</taxon>
        <taxon>Populus</taxon>
    </lineage>
</organism>
<dbReference type="HOGENOM" id="CLU_2562655_0_0_1"/>
<sequence>METKEGRRKGRATSQGRGSAWVEPKQVLLLVAPSMLCLFPVFICLCSLSPRSLFTYLHLSLCFHTMPATATKINLSKPQPSP</sequence>
<keyword evidence="3" id="KW-1185">Reference proteome</keyword>
<dbReference type="AlphaFoldDB" id="U5GTB8"/>
<keyword evidence="1" id="KW-0472">Membrane</keyword>
<dbReference type="Proteomes" id="UP000006729">
    <property type="component" value="Chromosome 2"/>
</dbReference>
<keyword evidence="1" id="KW-0812">Transmembrane</keyword>
<gene>
    <name evidence="2" type="ORF">POPTR_002G188000</name>
</gene>
<accession>U5GTB8</accession>